<feature type="coiled-coil region" evidence="1">
    <location>
        <begin position="143"/>
        <end position="206"/>
    </location>
</feature>
<evidence type="ECO:0000256" key="1">
    <source>
        <dbReference type="SAM" id="Coils"/>
    </source>
</evidence>
<dbReference type="Proteomes" id="UP000693970">
    <property type="component" value="Unassembled WGS sequence"/>
</dbReference>
<gene>
    <name evidence="3" type="ORF">IV203_034158</name>
</gene>
<proteinExistence type="predicted"/>
<comment type="caution">
    <text evidence="3">The sequence shown here is derived from an EMBL/GenBank/DDBJ whole genome shotgun (WGS) entry which is preliminary data.</text>
</comment>
<accession>A0A9K3M430</accession>
<organism evidence="3 4">
    <name type="scientific">Nitzschia inconspicua</name>
    <dbReference type="NCBI Taxonomy" id="303405"/>
    <lineage>
        <taxon>Eukaryota</taxon>
        <taxon>Sar</taxon>
        <taxon>Stramenopiles</taxon>
        <taxon>Ochrophyta</taxon>
        <taxon>Bacillariophyta</taxon>
        <taxon>Bacillariophyceae</taxon>
        <taxon>Bacillariophycidae</taxon>
        <taxon>Bacillariales</taxon>
        <taxon>Bacillariaceae</taxon>
        <taxon>Nitzschia</taxon>
    </lineage>
</organism>
<sequence length="411" mass="46536">MASSSSSSDDDEQIESSYRRYLNRLMAHKGGYAPDNARRYSEAELLEVQPDDVAKFLKQLAYHTATPSPNDLPIYARESHLNRVKNAISNFMPHRYTPWNDDTKHGDPTLSTPVMDVLRDVKQYEASEQRMPIQSDNDGDVSLRQVAQDAQRQRVQMQSLIQQVQKLHKKQGEIQQSIEAKLGLYMIDIQRQLDALNRNILRLQSERSTVVTVPVTATTTQRQDENPNPGPMDIQRQLDALNRNILRLQSERGTVVTAPVTAPVTATIAQLQDENPNPGPAAGETIPATEDQHGGRTSQPVGPAELSSGPKTLHQLWDEYMFGIGGRKPAKDFTPEERKKCRHRYFRRKPVWDCIQHHINYGYSPAAACERIHQCYGYHLSITQILKAFKQDKHRGGHPSLVTILPPERQG</sequence>
<reference evidence="3" key="1">
    <citation type="journal article" date="2021" name="Sci. Rep.">
        <title>Diploid genomic architecture of Nitzschia inconspicua, an elite biomass production diatom.</title>
        <authorList>
            <person name="Oliver A."/>
            <person name="Podell S."/>
            <person name="Pinowska A."/>
            <person name="Traller J.C."/>
            <person name="Smith S.R."/>
            <person name="McClure R."/>
            <person name="Beliaev A."/>
            <person name="Bohutskyi P."/>
            <person name="Hill E.A."/>
            <person name="Rabines A."/>
            <person name="Zheng H."/>
            <person name="Allen L.Z."/>
            <person name="Kuo A."/>
            <person name="Grigoriev I.V."/>
            <person name="Allen A.E."/>
            <person name="Hazlebeck D."/>
            <person name="Allen E.E."/>
        </authorList>
    </citation>
    <scope>NUCLEOTIDE SEQUENCE</scope>
    <source>
        <strain evidence="3">Hildebrandi</strain>
    </source>
</reference>
<evidence type="ECO:0000313" key="3">
    <source>
        <dbReference type="EMBL" id="KAG7373434.1"/>
    </source>
</evidence>
<evidence type="ECO:0000256" key="2">
    <source>
        <dbReference type="SAM" id="MobiDB-lite"/>
    </source>
</evidence>
<keyword evidence="1" id="KW-0175">Coiled coil</keyword>
<keyword evidence="4" id="KW-1185">Reference proteome</keyword>
<evidence type="ECO:0000313" key="4">
    <source>
        <dbReference type="Proteomes" id="UP000693970"/>
    </source>
</evidence>
<dbReference type="AlphaFoldDB" id="A0A9K3M430"/>
<dbReference type="EMBL" id="JAGRRH010000002">
    <property type="protein sequence ID" value="KAG7373434.1"/>
    <property type="molecule type" value="Genomic_DNA"/>
</dbReference>
<dbReference type="OrthoDB" id="108842at2759"/>
<protein>
    <submittedName>
        <fullName evidence="3">Glycolytic enzyme transcriptional activator</fullName>
    </submittedName>
</protein>
<reference evidence="3" key="2">
    <citation type="submission" date="2021-04" db="EMBL/GenBank/DDBJ databases">
        <authorList>
            <person name="Podell S."/>
        </authorList>
    </citation>
    <scope>NUCLEOTIDE SEQUENCE</scope>
    <source>
        <strain evidence="3">Hildebrandi</strain>
    </source>
</reference>
<name>A0A9K3M430_9STRA</name>
<feature type="region of interest" description="Disordered" evidence="2">
    <location>
        <begin position="272"/>
        <end position="310"/>
    </location>
</feature>